<dbReference type="EMBL" id="CP050470">
    <property type="protein sequence ID" value="UTZ32096.1"/>
    <property type="molecule type" value="Genomic_DNA"/>
</dbReference>
<evidence type="ECO:0000256" key="9">
    <source>
        <dbReference type="ARBA" id="ARBA00022679"/>
    </source>
</evidence>
<evidence type="ECO:0000256" key="1">
    <source>
        <dbReference type="ARBA" id="ARBA00001946"/>
    </source>
</evidence>
<keyword evidence="16 21" id="KW-1133">Transmembrane helix</keyword>
<evidence type="ECO:0000256" key="15">
    <source>
        <dbReference type="ARBA" id="ARBA00022842"/>
    </source>
</evidence>
<evidence type="ECO:0000256" key="19">
    <source>
        <dbReference type="ARBA" id="ARBA00023209"/>
    </source>
</evidence>
<dbReference type="Gene3D" id="1.10.287.3610">
    <property type="match status" value="1"/>
</dbReference>
<evidence type="ECO:0000256" key="12">
    <source>
        <dbReference type="ARBA" id="ARBA00022741"/>
    </source>
</evidence>
<comment type="cofactor">
    <cofactor evidence="1">
        <name>Mg(2+)</name>
        <dbReference type="ChEBI" id="CHEBI:18420"/>
    </cofactor>
</comment>
<feature type="transmembrane region" description="Helical" evidence="21">
    <location>
        <begin position="48"/>
        <end position="66"/>
    </location>
</feature>
<feature type="transmembrane region" description="Helical" evidence="21">
    <location>
        <begin position="72"/>
        <end position="92"/>
    </location>
</feature>
<evidence type="ECO:0000256" key="8">
    <source>
        <dbReference type="ARBA" id="ARBA00022519"/>
    </source>
</evidence>
<evidence type="ECO:0000256" key="7">
    <source>
        <dbReference type="ARBA" id="ARBA00022516"/>
    </source>
</evidence>
<keyword evidence="7" id="KW-0444">Lipid biosynthesis</keyword>
<dbReference type="Proteomes" id="UP001059912">
    <property type="component" value="Chromosome 1"/>
</dbReference>
<evidence type="ECO:0000256" key="6">
    <source>
        <dbReference type="ARBA" id="ARBA00022475"/>
    </source>
</evidence>
<reference evidence="22" key="1">
    <citation type="submission" date="2020-03" db="EMBL/GenBank/DDBJ databases">
        <title>Five strains of Vibrio campbellii isolated from Mariana Trench.</title>
        <authorList>
            <person name="Liang J."/>
            <person name="Zhang X.-H."/>
        </authorList>
    </citation>
    <scope>NUCLEOTIDE SEQUENCE</scope>
    <source>
        <strain evidence="22">LJC013</strain>
    </source>
</reference>
<evidence type="ECO:0000256" key="11">
    <source>
        <dbReference type="ARBA" id="ARBA00022723"/>
    </source>
</evidence>
<evidence type="ECO:0000256" key="3">
    <source>
        <dbReference type="ARBA" id="ARBA00005967"/>
    </source>
</evidence>
<dbReference type="PANTHER" id="PTHR34299:SF1">
    <property type="entry name" value="DIACYLGLYCEROL KINASE"/>
    <property type="match status" value="1"/>
</dbReference>
<evidence type="ECO:0000256" key="17">
    <source>
        <dbReference type="ARBA" id="ARBA00023098"/>
    </source>
</evidence>
<dbReference type="GO" id="GO:0016301">
    <property type="term" value="F:kinase activity"/>
    <property type="evidence" value="ECO:0007669"/>
    <property type="project" value="UniProtKB-KW"/>
</dbReference>
<keyword evidence="6" id="KW-1003">Cell membrane</keyword>
<sequence length="134" mass="14511">MSKTKQHQSLNSGKPGNTGLTRVIKAAGYSAQGLKAAFKHEAAIRQELAMLVLAIALVCVFDLSVVERILMLGVVVLVFIVELINSAIEAVVDRVGVEHHELSGRAKDIGSAAVMVALFFAGFTWLYILISHYF</sequence>
<dbReference type="InterPro" id="IPR000829">
    <property type="entry name" value="DAGK"/>
</dbReference>
<evidence type="ECO:0000256" key="20">
    <source>
        <dbReference type="ARBA" id="ARBA00023264"/>
    </source>
</evidence>
<keyword evidence="10 21" id="KW-0812">Transmembrane</keyword>
<dbReference type="Pfam" id="PF01219">
    <property type="entry name" value="DAGK_prokar"/>
    <property type="match status" value="1"/>
</dbReference>
<gene>
    <name evidence="22" type="ORF">HB762_12115</name>
</gene>
<evidence type="ECO:0000256" key="5">
    <source>
        <dbReference type="ARBA" id="ARBA00017575"/>
    </source>
</evidence>
<evidence type="ECO:0000256" key="16">
    <source>
        <dbReference type="ARBA" id="ARBA00022989"/>
    </source>
</evidence>
<keyword evidence="8 21" id="KW-0997">Cell inner membrane</keyword>
<keyword evidence="17 21" id="KW-0443">Lipid metabolism</keyword>
<evidence type="ECO:0000256" key="13">
    <source>
        <dbReference type="ARBA" id="ARBA00022777"/>
    </source>
</evidence>
<evidence type="ECO:0000313" key="22">
    <source>
        <dbReference type="EMBL" id="UTZ32096.1"/>
    </source>
</evidence>
<keyword evidence="19" id="KW-0594">Phospholipid biosynthesis</keyword>
<evidence type="ECO:0000256" key="2">
    <source>
        <dbReference type="ARBA" id="ARBA00004429"/>
    </source>
</evidence>
<dbReference type="RefSeq" id="WP_255898593.1">
    <property type="nucleotide sequence ID" value="NZ_CP050463.1"/>
</dbReference>
<comment type="function">
    <text evidence="21">Catalyzes the ATP-dependent phosphorylation of sn-l,2-diacylglycerol (DAG) to phosphatidic acid. Involved in the recycling of diacylglycerol produced as a by-product during membrane-derived oligosaccharide (MDO) biosynthesis.</text>
</comment>
<keyword evidence="11" id="KW-0479">Metal-binding</keyword>
<dbReference type="CDD" id="cd14264">
    <property type="entry name" value="DAGK_IM"/>
    <property type="match status" value="1"/>
</dbReference>
<proteinExistence type="inferred from homology"/>
<keyword evidence="23" id="KW-1185">Reference proteome</keyword>
<dbReference type="PROSITE" id="PS01069">
    <property type="entry name" value="DAGK_PROKAR"/>
    <property type="match status" value="1"/>
</dbReference>
<keyword evidence="9 21" id="KW-0808">Transferase</keyword>
<dbReference type="InterPro" id="IPR033718">
    <property type="entry name" value="DAGK_prok"/>
</dbReference>
<comment type="subcellular location">
    <subcellularLocation>
        <location evidence="2 21">Cell inner membrane</location>
        <topology evidence="2 21">Multi-pass membrane protein</topology>
    </subcellularLocation>
</comment>
<organism evidence="22 23">
    <name type="scientific">Vibrio campbellii</name>
    <dbReference type="NCBI Taxonomy" id="680"/>
    <lineage>
        <taxon>Bacteria</taxon>
        <taxon>Pseudomonadati</taxon>
        <taxon>Pseudomonadota</taxon>
        <taxon>Gammaproteobacteria</taxon>
        <taxon>Vibrionales</taxon>
        <taxon>Vibrionaceae</taxon>
        <taxon>Vibrio</taxon>
    </lineage>
</organism>
<evidence type="ECO:0000256" key="14">
    <source>
        <dbReference type="ARBA" id="ARBA00022840"/>
    </source>
</evidence>
<evidence type="ECO:0000256" key="21">
    <source>
        <dbReference type="RuleBase" id="RU363065"/>
    </source>
</evidence>
<keyword evidence="13 21" id="KW-0418">Kinase</keyword>
<name>A0ABY5ICR7_9VIBR</name>
<keyword evidence="14 21" id="KW-0067">ATP-binding</keyword>
<keyword evidence="15" id="KW-0460">Magnesium</keyword>
<comment type="catalytic activity">
    <reaction evidence="21">
        <text>a 1,2-diacyl-sn-glycerol + ATP = a 1,2-diacyl-sn-glycero-3-phosphate + ADP + H(+)</text>
        <dbReference type="Rhea" id="RHEA:10272"/>
        <dbReference type="ChEBI" id="CHEBI:15378"/>
        <dbReference type="ChEBI" id="CHEBI:17815"/>
        <dbReference type="ChEBI" id="CHEBI:30616"/>
        <dbReference type="ChEBI" id="CHEBI:58608"/>
        <dbReference type="ChEBI" id="CHEBI:456216"/>
        <dbReference type="EC" id="2.7.1.107"/>
    </reaction>
</comment>
<comment type="similarity">
    <text evidence="3 21">Belongs to the bacterial diacylglycerol kinase family.</text>
</comment>
<feature type="transmembrane region" description="Helical" evidence="21">
    <location>
        <begin position="112"/>
        <end position="130"/>
    </location>
</feature>
<accession>A0ABY5ICR7</accession>
<keyword evidence="18 21" id="KW-0472">Membrane</keyword>
<keyword evidence="12 21" id="KW-0547">Nucleotide-binding</keyword>
<evidence type="ECO:0000256" key="10">
    <source>
        <dbReference type="ARBA" id="ARBA00022692"/>
    </source>
</evidence>
<evidence type="ECO:0000313" key="23">
    <source>
        <dbReference type="Proteomes" id="UP001059912"/>
    </source>
</evidence>
<evidence type="ECO:0000256" key="4">
    <source>
        <dbReference type="ARBA" id="ARBA00012133"/>
    </source>
</evidence>
<dbReference type="InterPro" id="IPR036945">
    <property type="entry name" value="DAGK_sf"/>
</dbReference>
<protein>
    <recommendedName>
        <fullName evidence="5 21">Diacylglycerol kinase</fullName>
        <ecNumber evidence="4 21">2.7.1.107</ecNumber>
    </recommendedName>
</protein>
<evidence type="ECO:0000256" key="18">
    <source>
        <dbReference type="ARBA" id="ARBA00023136"/>
    </source>
</evidence>
<keyword evidence="20 21" id="KW-1208">Phospholipid metabolism</keyword>
<dbReference type="PANTHER" id="PTHR34299">
    <property type="entry name" value="DIACYLGLYCEROL KINASE"/>
    <property type="match status" value="1"/>
</dbReference>
<dbReference type="EC" id="2.7.1.107" evidence="4 21"/>